<protein>
    <submittedName>
        <fullName evidence="1">F-box domain-containing protein</fullName>
    </submittedName>
</protein>
<gene>
    <name evidence="1" type="ORF">IHE45_17G100200</name>
</gene>
<evidence type="ECO:0000313" key="1">
    <source>
        <dbReference type="EMBL" id="KAH7658608.1"/>
    </source>
</evidence>
<name>A0ACB7UE79_DIOAL</name>
<organism evidence="1 2">
    <name type="scientific">Dioscorea alata</name>
    <name type="common">Purple yam</name>
    <dbReference type="NCBI Taxonomy" id="55571"/>
    <lineage>
        <taxon>Eukaryota</taxon>
        <taxon>Viridiplantae</taxon>
        <taxon>Streptophyta</taxon>
        <taxon>Embryophyta</taxon>
        <taxon>Tracheophyta</taxon>
        <taxon>Spermatophyta</taxon>
        <taxon>Magnoliopsida</taxon>
        <taxon>Liliopsida</taxon>
        <taxon>Dioscoreales</taxon>
        <taxon>Dioscoreaceae</taxon>
        <taxon>Dioscorea</taxon>
    </lineage>
</organism>
<dbReference type="EMBL" id="CM037027">
    <property type="protein sequence ID" value="KAH7658608.1"/>
    <property type="molecule type" value="Genomic_DNA"/>
</dbReference>
<proteinExistence type="predicted"/>
<keyword evidence="2" id="KW-1185">Reference proteome</keyword>
<accession>A0ACB7UE79</accession>
<reference evidence="2" key="1">
    <citation type="journal article" date="2022" name="Nat. Commun.">
        <title>Chromosome evolution and the genetic basis of agronomically important traits in greater yam.</title>
        <authorList>
            <person name="Bredeson J.V."/>
            <person name="Lyons J.B."/>
            <person name="Oniyinde I.O."/>
            <person name="Okereke N.R."/>
            <person name="Kolade O."/>
            <person name="Nnabue I."/>
            <person name="Nwadili C.O."/>
            <person name="Hribova E."/>
            <person name="Parker M."/>
            <person name="Nwogha J."/>
            <person name="Shu S."/>
            <person name="Carlson J."/>
            <person name="Kariba R."/>
            <person name="Muthemba S."/>
            <person name="Knop K."/>
            <person name="Barton G.J."/>
            <person name="Sherwood A.V."/>
            <person name="Lopez-Montes A."/>
            <person name="Asiedu R."/>
            <person name="Jamnadass R."/>
            <person name="Muchugi A."/>
            <person name="Goodstein D."/>
            <person name="Egesi C.N."/>
            <person name="Featherston J."/>
            <person name="Asfaw A."/>
            <person name="Simpson G.G."/>
            <person name="Dolezel J."/>
            <person name="Hendre P.S."/>
            <person name="Van Deynze A."/>
            <person name="Kumar P.L."/>
            <person name="Obidiegwu J.E."/>
            <person name="Bhattacharjee R."/>
            <person name="Rokhsar D.S."/>
        </authorList>
    </citation>
    <scope>NUCLEOTIDE SEQUENCE [LARGE SCALE GENOMIC DNA]</scope>
    <source>
        <strain evidence="2">cv. TDa95/00328</strain>
    </source>
</reference>
<dbReference type="Proteomes" id="UP000827976">
    <property type="component" value="Chromosome 17"/>
</dbReference>
<comment type="caution">
    <text evidence="1">The sequence shown here is derived from an EMBL/GenBank/DDBJ whole genome shotgun (WGS) entry which is preliminary data.</text>
</comment>
<sequence length="356" mass="40956">MSHHRDWSSLPVALIVCTAESLNAVDHVRFRSVCTAWRQQTEERRKAPLLILVDFNARLHASEPHRIKALSLFDIIRKEIIPIRLSASFRVSNCYYLGSSHGWIFIGRVPVSPSSSNGQRLKIRLLNPFTDDFIDLPSLRNVPPIGRVFLFGQPGNLQDNNHPTVIYHLADDDDPYTSEVNFINTDEQQWSTFLILDHPDDVVAIEDHLYFNKGGVLTEISLEIGIRLDVKLVIRGLLPVLSSDSTLCLRFLHDLHGHLHLLFTAEYQRSRSYCFLRVGVHEMGDLDVNYFNPPSFITRQRFLLIGDDFTVEPHGPGDGVWLRDYYPFRLLLRLSMFWATDQNKWEAVGWITPTLL</sequence>
<evidence type="ECO:0000313" key="2">
    <source>
        <dbReference type="Proteomes" id="UP000827976"/>
    </source>
</evidence>